<dbReference type="EMBL" id="JH009234">
    <property type="protein sequence ID" value="EGV91524.1"/>
    <property type="molecule type" value="Genomic_DNA"/>
</dbReference>
<dbReference type="AlphaFoldDB" id="G3IP68"/>
<evidence type="ECO:0000313" key="2">
    <source>
        <dbReference type="EMBL" id="EGV91524.1"/>
    </source>
</evidence>
<evidence type="ECO:0000256" key="1">
    <source>
        <dbReference type="SAM" id="MobiDB-lite"/>
    </source>
</evidence>
<dbReference type="InParanoid" id="G3IP68"/>
<proteinExistence type="predicted"/>
<sequence length="115" mass="11974">MTPSSLASSFSQHLHRHLPALPHRPGGPCREGGFRGGAHLELRKIPQQHCRGEVPKACPDACTVASLTESEGTPGREGVQVPQTECGNGLVSRRGGGGGGGDDDCHFCCVSRSSC</sequence>
<protein>
    <submittedName>
        <fullName evidence="2">Uncharacterized protein</fullName>
    </submittedName>
</protein>
<name>G3IP68_CRIGR</name>
<organism evidence="2 3">
    <name type="scientific">Cricetulus griseus</name>
    <name type="common">Chinese hamster</name>
    <name type="synonym">Cricetulus barabensis griseus</name>
    <dbReference type="NCBI Taxonomy" id="10029"/>
    <lineage>
        <taxon>Eukaryota</taxon>
        <taxon>Metazoa</taxon>
        <taxon>Chordata</taxon>
        <taxon>Craniata</taxon>
        <taxon>Vertebrata</taxon>
        <taxon>Euteleostomi</taxon>
        <taxon>Mammalia</taxon>
        <taxon>Eutheria</taxon>
        <taxon>Euarchontoglires</taxon>
        <taxon>Glires</taxon>
        <taxon>Rodentia</taxon>
        <taxon>Myomorpha</taxon>
        <taxon>Muroidea</taxon>
        <taxon>Cricetidae</taxon>
        <taxon>Cricetinae</taxon>
        <taxon>Cricetulus</taxon>
    </lineage>
</organism>
<accession>G3IP68</accession>
<feature type="compositionally biased region" description="Low complexity" evidence="1">
    <location>
        <begin position="19"/>
        <end position="28"/>
    </location>
</feature>
<feature type="region of interest" description="Disordered" evidence="1">
    <location>
        <begin position="1"/>
        <end position="33"/>
    </location>
</feature>
<gene>
    <name evidence="2" type="ORF">I79_025772</name>
</gene>
<reference evidence="3" key="1">
    <citation type="journal article" date="2011" name="Nat. Biotechnol.">
        <title>The genomic sequence of the Chinese hamster ovary (CHO)-K1 cell line.</title>
        <authorList>
            <person name="Xu X."/>
            <person name="Nagarajan H."/>
            <person name="Lewis N.E."/>
            <person name="Pan S."/>
            <person name="Cai Z."/>
            <person name="Liu X."/>
            <person name="Chen W."/>
            <person name="Xie M."/>
            <person name="Wang W."/>
            <person name="Hammond S."/>
            <person name="Andersen M.R."/>
            <person name="Neff N."/>
            <person name="Passarelli B."/>
            <person name="Koh W."/>
            <person name="Fan H.C."/>
            <person name="Wang J."/>
            <person name="Gui Y."/>
            <person name="Lee K.H."/>
            <person name="Betenbaugh M.J."/>
            <person name="Quake S.R."/>
            <person name="Famili I."/>
            <person name="Palsson B.O."/>
            <person name="Wang J."/>
        </authorList>
    </citation>
    <scope>NUCLEOTIDE SEQUENCE [LARGE SCALE GENOMIC DNA]</scope>
    <source>
        <strain evidence="3">CHO K1 cell line</strain>
    </source>
</reference>
<evidence type="ECO:0000313" key="3">
    <source>
        <dbReference type="Proteomes" id="UP000001075"/>
    </source>
</evidence>
<feature type="compositionally biased region" description="Polar residues" evidence="1">
    <location>
        <begin position="1"/>
        <end position="12"/>
    </location>
</feature>
<dbReference type="Proteomes" id="UP000001075">
    <property type="component" value="Unassembled WGS sequence"/>
</dbReference>
<feature type="region of interest" description="Disordered" evidence="1">
    <location>
        <begin position="68"/>
        <end position="103"/>
    </location>
</feature>